<evidence type="ECO:0000313" key="6">
    <source>
        <dbReference type="EMBL" id="AEH62602.1"/>
    </source>
</evidence>
<keyword evidence="4 5" id="KW-0472">Membrane</keyword>
<protein>
    <recommendedName>
        <fullName evidence="5">Probable membrane transporter protein</fullName>
    </recommendedName>
</protein>
<dbReference type="HOGENOM" id="CLU_045498_1_0_5"/>
<accession>A0A0H3G1A8</accession>
<evidence type="ECO:0000313" key="7">
    <source>
        <dbReference type="Proteomes" id="UP000001494"/>
    </source>
</evidence>
<sequence length="261" mass="27078">MSALHALQPLYSLSGLVIGFLVGMTGVGGGSLMTPLLILLFGVHPQTAVGTDLLYASATKFVGTGIHGFKGSVDWKVVTRLCAGSIPASILSLVFLHYLGMPSSTTSRIISVTLGIALLLTAPSVLFREKIRAWASRRSKPLGEKSTAFLTVFLGFLLGVLVSLSSVGAGAIGVTVLIMLYPTLPTAKIVGSDIAHAVPLTLIAGSGHWLMGAINIPMLISLLVGSIPGIILGSLFIGKVNETVQRSVLATILLVVGLRLV</sequence>
<dbReference type="InterPro" id="IPR002781">
    <property type="entry name" value="TM_pro_TauE-like"/>
</dbReference>
<keyword evidence="5" id="KW-1003">Cell membrane</keyword>
<evidence type="ECO:0000256" key="5">
    <source>
        <dbReference type="RuleBase" id="RU363041"/>
    </source>
</evidence>
<dbReference type="GeneID" id="79904685"/>
<dbReference type="RefSeq" id="WP_011240034.1">
    <property type="nucleotide sequence ID" value="NC_017262.1"/>
</dbReference>
<feature type="transmembrane region" description="Helical" evidence="5">
    <location>
        <begin position="12"/>
        <end position="41"/>
    </location>
</feature>
<organism evidence="6 7">
    <name type="scientific">Zymomonas mobilis subsp. mobilis (strain ATCC 10988 / DSM 424 / LMG 404 / NCIMB 8938 / NRRL B-806 / ZM1)</name>
    <dbReference type="NCBI Taxonomy" id="555217"/>
    <lineage>
        <taxon>Bacteria</taxon>
        <taxon>Pseudomonadati</taxon>
        <taxon>Pseudomonadota</taxon>
        <taxon>Alphaproteobacteria</taxon>
        <taxon>Sphingomonadales</taxon>
        <taxon>Zymomonadaceae</taxon>
        <taxon>Zymomonas</taxon>
    </lineage>
</organism>
<evidence type="ECO:0000256" key="1">
    <source>
        <dbReference type="ARBA" id="ARBA00004141"/>
    </source>
</evidence>
<gene>
    <name evidence="6" type="ordered locus">Zmob_0761</name>
</gene>
<feature type="transmembrane region" description="Helical" evidence="5">
    <location>
        <begin position="81"/>
        <end position="100"/>
    </location>
</feature>
<comment type="similarity">
    <text evidence="5">Belongs to the 4-toluene sulfonate uptake permease (TSUP) (TC 2.A.102) family.</text>
</comment>
<dbReference type="Pfam" id="PF01925">
    <property type="entry name" value="TauE"/>
    <property type="match status" value="1"/>
</dbReference>
<evidence type="ECO:0000256" key="2">
    <source>
        <dbReference type="ARBA" id="ARBA00022692"/>
    </source>
</evidence>
<dbReference type="KEGG" id="zmm:Zmob_0761"/>
<dbReference type="AlphaFoldDB" id="A0A0H3G1A8"/>
<dbReference type="PANTHER" id="PTHR43701">
    <property type="entry name" value="MEMBRANE TRANSPORTER PROTEIN MJ0441-RELATED"/>
    <property type="match status" value="1"/>
</dbReference>
<dbReference type="eggNOG" id="COG0730">
    <property type="taxonomic scope" value="Bacteria"/>
</dbReference>
<evidence type="ECO:0000256" key="3">
    <source>
        <dbReference type="ARBA" id="ARBA00022989"/>
    </source>
</evidence>
<feature type="transmembrane region" description="Helical" evidence="5">
    <location>
        <begin position="148"/>
        <end position="181"/>
    </location>
</feature>
<feature type="transmembrane region" description="Helical" evidence="5">
    <location>
        <begin position="218"/>
        <end position="237"/>
    </location>
</feature>
<dbReference type="EMBL" id="CP002850">
    <property type="protein sequence ID" value="AEH62602.1"/>
    <property type="molecule type" value="Genomic_DNA"/>
</dbReference>
<evidence type="ECO:0000256" key="4">
    <source>
        <dbReference type="ARBA" id="ARBA00023136"/>
    </source>
</evidence>
<dbReference type="OrthoDB" id="5189995at2"/>
<dbReference type="InterPro" id="IPR051598">
    <property type="entry name" value="TSUP/Inactive_protease-like"/>
</dbReference>
<dbReference type="PANTHER" id="PTHR43701:SF2">
    <property type="entry name" value="MEMBRANE TRANSPORTER PROTEIN YJNA-RELATED"/>
    <property type="match status" value="1"/>
</dbReference>
<dbReference type="GO" id="GO:0005886">
    <property type="term" value="C:plasma membrane"/>
    <property type="evidence" value="ECO:0007669"/>
    <property type="project" value="UniProtKB-SubCell"/>
</dbReference>
<reference evidence="6 7" key="1">
    <citation type="journal article" date="2011" name="J. Bacteriol.">
        <title>Genome sequence of the ethanol-producing Zymomonas mobilis subsp. mobilis lectotype strain ATCC 10988.</title>
        <authorList>
            <person name="Pappas K.M."/>
            <person name="Kouvelis V.N."/>
            <person name="Saunders E."/>
            <person name="Brettin T.S."/>
            <person name="Bruce D."/>
            <person name="Detter C."/>
            <person name="Balakireva M."/>
            <person name="Han C.S."/>
            <person name="Savvakis G."/>
            <person name="Kyrpides N.C."/>
            <person name="Typas M.A."/>
        </authorList>
    </citation>
    <scope>NUCLEOTIDE SEQUENCE [LARGE SCALE GENOMIC DNA]</scope>
    <source>
        <strain evidence="7">ATCC 10988 / DSM 424 / CCUG 17860 / LMG 404 / NCIMB 8938 / NRRL B-806 / ZM1</strain>
    </source>
</reference>
<feature type="transmembrane region" description="Helical" evidence="5">
    <location>
        <begin position="106"/>
        <end position="127"/>
    </location>
</feature>
<proteinExistence type="inferred from homology"/>
<keyword evidence="2 5" id="KW-0812">Transmembrane</keyword>
<comment type="subcellular location">
    <subcellularLocation>
        <location evidence="5">Cell membrane</location>
        <topology evidence="5">Multi-pass membrane protein</topology>
    </subcellularLocation>
    <subcellularLocation>
        <location evidence="1">Membrane</location>
        <topology evidence="1">Multi-pass membrane protein</topology>
    </subcellularLocation>
</comment>
<dbReference type="Proteomes" id="UP000001494">
    <property type="component" value="Chromosome"/>
</dbReference>
<name>A0A0H3G1A8_ZYMMA</name>
<keyword evidence="3 5" id="KW-1133">Transmembrane helix</keyword>